<gene>
    <name evidence="1" type="ORF">FKW44_004638</name>
</gene>
<proteinExistence type="predicted"/>
<accession>A0A7T8HM02</accession>
<dbReference type="EMBL" id="CP045892">
    <property type="protein sequence ID" value="QQP52473.1"/>
    <property type="molecule type" value="Genomic_DNA"/>
</dbReference>
<keyword evidence="2" id="KW-1185">Reference proteome</keyword>
<protein>
    <submittedName>
        <fullName evidence="1">Uncharacterized protein</fullName>
    </submittedName>
</protein>
<dbReference type="AlphaFoldDB" id="A0A7T8HM02"/>
<organism evidence="1 2">
    <name type="scientific">Caligus rogercresseyi</name>
    <name type="common">Sea louse</name>
    <dbReference type="NCBI Taxonomy" id="217165"/>
    <lineage>
        <taxon>Eukaryota</taxon>
        <taxon>Metazoa</taxon>
        <taxon>Ecdysozoa</taxon>
        <taxon>Arthropoda</taxon>
        <taxon>Crustacea</taxon>
        <taxon>Multicrustacea</taxon>
        <taxon>Hexanauplia</taxon>
        <taxon>Copepoda</taxon>
        <taxon>Siphonostomatoida</taxon>
        <taxon>Caligidae</taxon>
        <taxon>Caligus</taxon>
    </lineage>
</organism>
<dbReference type="Proteomes" id="UP000595437">
    <property type="component" value="Chromosome 3"/>
</dbReference>
<reference evidence="2" key="1">
    <citation type="submission" date="2021-01" db="EMBL/GenBank/DDBJ databases">
        <title>Caligus Genome Assembly.</title>
        <authorList>
            <person name="Gallardo-Escarate C."/>
        </authorList>
    </citation>
    <scope>NUCLEOTIDE SEQUENCE [LARGE SCALE GENOMIC DNA]</scope>
</reference>
<evidence type="ECO:0000313" key="1">
    <source>
        <dbReference type="EMBL" id="QQP52473.1"/>
    </source>
</evidence>
<name>A0A7T8HM02_CALRO</name>
<sequence>MATLTHPNHYPFMLKHVAPALEENIKKRLIREIVISIIPDTLPSSKSKDIVTKKL</sequence>
<evidence type="ECO:0000313" key="2">
    <source>
        <dbReference type="Proteomes" id="UP000595437"/>
    </source>
</evidence>